<dbReference type="AlphaFoldDB" id="Q97GP1"/>
<dbReference type="InterPro" id="IPR013783">
    <property type="entry name" value="Ig-like_fold"/>
</dbReference>
<dbReference type="CAZy" id="GH73">
    <property type="family name" value="Glycoside Hydrolase Family 73"/>
</dbReference>
<name>Q97GP1_CLOAB</name>
<dbReference type="OrthoDB" id="9816557at2"/>
<dbReference type="HOGENOM" id="CLU_020856_0_0_9"/>
<keyword evidence="4" id="KW-1185">Reference proteome</keyword>
<dbReference type="InterPro" id="IPR002901">
    <property type="entry name" value="MGlyc_endo_b_GlcNAc-like_dom"/>
</dbReference>
<feature type="domain" description="Mannosyl-glycoprotein endo-beta-N-acetylglucosamidase-like" evidence="2">
    <location>
        <begin position="606"/>
        <end position="760"/>
    </location>
</feature>
<dbReference type="EMBL" id="AE001437">
    <property type="protein sequence ID" value="AAK80281.1"/>
    <property type="molecule type" value="Genomic_DNA"/>
</dbReference>
<dbReference type="InterPro" id="IPR006637">
    <property type="entry name" value="ChW"/>
</dbReference>
<evidence type="ECO:0000256" key="1">
    <source>
        <dbReference type="SAM" id="SignalP"/>
    </source>
</evidence>
<feature type="chain" id="PRO_5004321915" evidence="1">
    <location>
        <begin position="27"/>
        <end position="765"/>
    </location>
</feature>
<reference evidence="3 4" key="1">
    <citation type="journal article" date="2001" name="J. Bacteriol.">
        <title>Genome sequence and comparative analysis of the solvent-producing bacterium Clostridium acetobutylicum.</title>
        <authorList>
            <person name="Nolling J."/>
            <person name="Breton G."/>
            <person name="Omelchenko M.V."/>
            <person name="Makarova K.S."/>
            <person name="Zeng Q."/>
            <person name="Gibson R."/>
            <person name="Lee H.M."/>
            <person name="Dubois J."/>
            <person name="Qiu D."/>
            <person name="Hitti J."/>
            <person name="Wolf Y.I."/>
            <person name="Tatusov R.L."/>
            <person name="Sabathe F."/>
            <person name="Doucette-Stamm L."/>
            <person name="Soucaille P."/>
            <person name="Daly M.J."/>
            <person name="Bennett G.N."/>
            <person name="Koonin E.V."/>
            <person name="Smith D.R."/>
        </authorList>
    </citation>
    <scope>NUCLEOTIDE SEQUENCE [LARGE SCALE GENOMIC DNA]</scope>
    <source>
        <strain evidence="4">ATCC 824 / DSM 792 / JCM 1419 / LMG 5710 / VKM B-1787</strain>
    </source>
</reference>
<dbReference type="Gene3D" id="1.10.530.10">
    <property type="match status" value="1"/>
</dbReference>
<accession>Q97GP1</accession>
<organism evidence="3 4">
    <name type="scientific">Clostridium acetobutylicum (strain ATCC 824 / DSM 792 / JCM 1419 / IAM 19013 / LMG 5710 / NBRC 13948 / NRRL B-527 / VKM B-1787 / 2291 / W)</name>
    <dbReference type="NCBI Taxonomy" id="272562"/>
    <lineage>
        <taxon>Bacteria</taxon>
        <taxon>Bacillati</taxon>
        <taxon>Bacillota</taxon>
        <taxon>Clostridia</taxon>
        <taxon>Eubacteriales</taxon>
        <taxon>Clostridiaceae</taxon>
        <taxon>Clostridium</taxon>
    </lineage>
</organism>
<evidence type="ECO:0000313" key="4">
    <source>
        <dbReference type="Proteomes" id="UP000000814"/>
    </source>
</evidence>
<dbReference type="GO" id="GO:0004040">
    <property type="term" value="F:amidase activity"/>
    <property type="evidence" value="ECO:0007669"/>
    <property type="project" value="InterPro"/>
</dbReference>
<dbReference type="Pfam" id="PF01832">
    <property type="entry name" value="Glucosaminidase"/>
    <property type="match status" value="1"/>
</dbReference>
<dbReference type="Gene3D" id="2.60.40.10">
    <property type="entry name" value="Immunoglobulins"/>
    <property type="match status" value="2"/>
</dbReference>
<dbReference type="STRING" id="272562.CA_C2325"/>
<dbReference type="Proteomes" id="UP000000814">
    <property type="component" value="Chromosome"/>
</dbReference>
<proteinExistence type="predicted"/>
<dbReference type="PATRIC" id="fig|272562.8.peg.2521"/>
<keyword evidence="3" id="KW-0378">Hydrolase</keyword>
<dbReference type="GeneID" id="44998800"/>
<dbReference type="KEGG" id="cac:CA_C2325"/>
<keyword evidence="1" id="KW-0732">Signal</keyword>
<dbReference type="RefSeq" id="WP_010965622.1">
    <property type="nucleotide sequence ID" value="NC_003030.1"/>
</dbReference>
<dbReference type="Pfam" id="PF17957">
    <property type="entry name" value="Big_7"/>
    <property type="match status" value="2"/>
</dbReference>
<evidence type="ECO:0000313" key="3">
    <source>
        <dbReference type="EMBL" id="AAK80281.1"/>
    </source>
</evidence>
<dbReference type="Pfam" id="PF07538">
    <property type="entry name" value="ChW"/>
    <property type="match status" value="6"/>
</dbReference>
<sequence>MTKKMNIIFAMFVLMFISIFSSKVNAQTNDLGIQYSSHVQNIGWQQAFQDGDTSGTTGQDLRIEALKMNLLNSNVVPGATINYQVHVENIGWMSQVQEGAVAGTTGQGLRVEAIKINLAGAPNYHVAYQVHVQNVGWMDWVQDGAVAGTSGRGLRVEAIRIKIVKDGTTVQPTPQPAQPTGDINVNYQAQVQNIGWMNPTSNMDIAGTVGKGVNLEALKINSDNLPTGSSISYQANVENKGWMSEVQNGNIVGTVGQALAMRQIQIKLNNISGYHIQYQVHVANVGWMDWVQDGAITGDPNQNIQAIRMRIVRDLSQAVAPSVSIASPSAGSVFYDNQTINLSGSATNSNGIQEIDVYEYTSLLGKANITSVNGGQVNYSFSIGRNILTDGNKTLKVQVIGKDSQILNKSMNITYKVLQPMMCIDDPSGDVIIKDSSLNNLNLRGWALGSTGIQKVTVSVDGQYKADTSYGSSRPDVKNAYPMYQNADVSGFNYTLDTTGLTNGLHTVTLTAYDNGGKTTSQSFKITKLVGVDASSTKYNTSLSQLVDKQMQYGEPVTESGSSWVSADRSTVQYYANPNNFLDSYGIYQFLVLNYQSGITVDEVNNMLVGKGVLQGHGGAFLQSAQQNNISVFYLVSHALLETGNGTSALAKGMNVNGTIVYNMFGINALDSNPNYYGSQFAYKQGWTTVDKAIIGGASWIGSSYINNSSYAQNTLYKMRWNPANPGTHQYATDVRWAYNQIYNIKKLIDMCTSPILKFDIPSFN</sequence>
<dbReference type="SMART" id="SM00047">
    <property type="entry name" value="LYZ2"/>
    <property type="match status" value="1"/>
</dbReference>
<dbReference type="eggNOG" id="COG4193">
    <property type="taxonomic scope" value="Bacteria"/>
</dbReference>
<dbReference type="PIR" id="F97186">
    <property type="entry name" value="F97186"/>
</dbReference>
<feature type="signal peptide" evidence="1">
    <location>
        <begin position="1"/>
        <end position="26"/>
    </location>
</feature>
<evidence type="ECO:0000259" key="2">
    <source>
        <dbReference type="SMART" id="SM00047"/>
    </source>
</evidence>
<protein>
    <submittedName>
        <fullName evidence="3">Possible cell wall hydrolase containing N-acetylglucosaminidase domain and ChW-repeats</fullName>
    </submittedName>
</protein>
<gene>
    <name evidence="3" type="ordered locus">CA_C2325</name>
</gene>
<dbReference type="SMART" id="SM00728">
    <property type="entry name" value="ChW"/>
    <property type="match status" value="6"/>
</dbReference>